<gene>
    <name evidence="1" type="ORF">QN060_11160</name>
</gene>
<dbReference type="AlphaFoldDB" id="A0AAJ6H1S6"/>
<sequence>MDRCGLVPIEQMKIGDSVLSQPEGTGERAYRKVVRTFSYEGKSVMSVRYGVVGDDTISYDQYATGNHPFWVKGTGWTRADLLEDGAELELQDGRQAFVLEVAQVYKTNRPNVGWEPEYSHSVVGFEADYSKGWD</sequence>
<dbReference type="EMBL" id="CP127225">
    <property type="protein sequence ID" value="WIX08440.1"/>
    <property type="molecule type" value="Genomic_DNA"/>
</dbReference>
<dbReference type="InterPro" id="IPR036844">
    <property type="entry name" value="Hint_dom_sf"/>
</dbReference>
<dbReference type="Proteomes" id="UP001228059">
    <property type="component" value="Chromosome"/>
</dbReference>
<dbReference type="Pfam" id="PF07591">
    <property type="entry name" value="PT-HINT"/>
    <property type="match status" value="1"/>
</dbReference>
<reference evidence="1 2" key="1">
    <citation type="submission" date="2023-05" db="EMBL/GenBank/DDBJ databases">
        <title>Complete Genome Resource of Xanthomonas oryzae pv. leersiae Strain YNJC Isolated From Plateau Japonica Rice in Southwest China.</title>
        <authorList>
            <person name="Aa X."/>
            <person name="Mei L."/>
            <person name="Liu P."/>
            <person name="Yang Y."/>
            <person name="Tang C."/>
            <person name="Zhang F."/>
            <person name="Dong C."/>
            <person name="Wang B."/>
            <person name="Chen X."/>
            <person name="Dai L."/>
        </authorList>
    </citation>
    <scope>NUCLEOTIDE SEQUENCE [LARGE SCALE GENOMIC DNA]</scope>
    <source>
        <strain evidence="1 2">YNJC</strain>
    </source>
</reference>
<evidence type="ECO:0000313" key="2">
    <source>
        <dbReference type="Proteomes" id="UP001228059"/>
    </source>
</evidence>
<dbReference type="RefSeq" id="WP_165480571.1">
    <property type="nucleotide sequence ID" value="NZ_CP127225.1"/>
</dbReference>
<organism evidence="1 2">
    <name type="scientific">Xanthomonas oryzae pv. leersiae</name>
    <dbReference type="NCBI Taxonomy" id="3112258"/>
    <lineage>
        <taxon>Bacteria</taxon>
        <taxon>Pseudomonadati</taxon>
        <taxon>Pseudomonadota</taxon>
        <taxon>Gammaproteobacteria</taxon>
        <taxon>Lysobacterales</taxon>
        <taxon>Lysobacteraceae</taxon>
        <taxon>Xanthomonas</taxon>
    </lineage>
</organism>
<accession>A0AAJ6H1S6</accession>
<protein>
    <submittedName>
        <fullName evidence="1">Polymorphic toxin-type HINT domain-containing protein</fullName>
    </submittedName>
</protein>
<proteinExistence type="predicted"/>
<dbReference type="SUPFAM" id="SSF51294">
    <property type="entry name" value="Hedgehog/intein (Hint) domain"/>
    <property type="match status" value="1"/>
</dbReference>
<evidence type="ECO:0000313" key="1">
    <source>
        <dbReference type="EMBL" id="WIX08440.1"/>
    </source>
</evidence>
<dbReference type="Gene3D" id="2.170.16.10">
    <property type="entry name" value="Hedgehog/Intein (Hint) domain"/>
    <property type="match status" value="1"/>
</dbReference>
<name>A0AAJ6H1S6_9XANT</name>